<evidence type="ECO:0000313" key="4">
    <source>
        <dbReference type="Proteomes" id="UP000059188"/>
    </source>
</evidence>
<keyword evidence="2" id="KW-0812">Transmembrane</keyword>
<feature type="compositionally biased region" description="Polar residues" evidence="1">
    <location>
        <begin position="1"/>
        <end position="12"/>
    </location>
</feature>
<dbReference type="OrthoDB" id="3256165at2759"/>
<feature type="compositionally biased region" description="Pro residues" evidence="1">
    <location>
        <begin position="118"/>
        <end position="128"/>
    </location>
</feature>
<feature type="transmembrane region" description="Helical" evidence="2">
    <location>
        <begin position="42"/>
        <end position="62"/>
    </location>
</feature>
<dbReference type="AlphaFoldDB" id="A0A0B7F7K5"/>
<feature type="compositionally biased region" description="Low complexity" evidence="1">
    <location>
        <begin position="87"/>
        <end position="98"/>
    </location>
</feature>
<sequence>MRTPGVSTTDAATSIVSSSTPTPSVTNNALIGSSNDNKPSTAAIVVPLAIFAVALAGLLFSLRQRSKTKGIQAQKNEPPLNRAMTKDSCTSGSSTDSSRSSRADLERAVEFLAGIRSPPSPRLTPLPPSIESKRRERRETRMRESSISLQNKMVPERQSISTSSSALELAQPNRQNEPLPPLPDIAKLDDKDMHSQHEIPRSVTYPVTQSHPSWVSATMSYHDAVEKCVHPSGHSFGSSSKSQPELSQTNFLSTTGLPVPPSLTGIPRSSPNAQQYMRNIPSSISQPSLGLAPHPASLMPVLALSSAIPSLSVPPASLQAPPPQPLAIPTIEVEPVYPEYSELSPQPRLKCEPTNQSPTRPRPAIPYSTRPQVTRSQINPMNPYDAIAKVLRTPRLG</sequence>
<protein>
    <recommendedName>
        <fullName evidence="5">Transmembrane protein</fullName>
    </recommendedName>
</protein>
<evidence type="ECO:0000256" key="1">
    <source>
        <dbReference type="SAM" id="MobiDB-lite"/>
    </source>
</evidence>
<gene>
    <name evidence="3" type="ORF">RSOLAG1IB_00717</name>
</gene>
<keyword evidence="2" id="KW-0472">Membrane</keyword>
<feature type="region of interest" description="Disordered" evidence="1">
    <location>
        <begin position="342"/>
        <end position="379"/>
    </location>
</feature>
<feature type="compositionally biased region" description="Polar residues" evidence="1">
    <location>
        <begin position="158"/>
        <end position="176"/>
    </location>
</feature>
<keyword evidence="2" id="KW-1133">Transmembrane helix</keyword>
<name>A0A0B7F7K5_THACB</name>
<evidence type="ECO:0000313" key="3">
    <source>
        <dbReference type="EMBL" id="CEL52178.1"/>
    </source>
</evidence>
<accession>A0A0B7F7K5</accession>
<feature type="region of interest" description="Disordered" evidence="1">
    <location>
        <begin position="67"/>
        <end position="188"/>
    </location>
</feature>
<dbReference type="Proteomes" id="UP000059188">
    <property type="component" value="Unassembled WGS sequence"/>
</dbReference>
<feature type="region of interest" description="Disordered" evidence="1">
    <location>
        <begin position="1"/>
        <end position="32"/>
    </location>
</feature>
<feature type="compositionally biased region" description="Basic and acidic residues" evidence="1">
    <location>
        <begin position="131"/>
        <end position="144"/>
    </location>
</feature>
<feature type="compositionally biased region" description="Polar residues" evidence="1">
    <location>
        <begin position="369"/>
        <end position="379"/>
    </location>
</feature>
<organism evidence="3 4">
    <name type="scientific">Thanatephorus cucumeris (strain AG1-IB / isolate 7/3/14)</name>
    <name type="common">Lettuce bottom rot fungus</name>
    <name type="synonym">Rhizoctonia solani</name>
    <dbReference type="NCBI Taxonomy" id="1108050"/>
    <lineage>
        <taxon>Eukaryota</taxon>
        <taxon>Fungi</taxon>
        <taxon>Dikarya</taxon>
        <taxon>Basidiomycota</taxon>
        <taxon>Agaricomycotina</taxon>
        <taxon>Agaricomycetes</taxon>
        <taxon>Cantharellales</taxon>
        <taxon>Ceratobasidiaceae</taxon>
        <taxon>Rhizoctonia</taxon>
        <taxon>Rhizoctonia solani AG-1</taxon>
    </lineage>
</organism>
<evidence type="ECO:0000256" key="2">
    <source>
        <dbReference type="SAM" id="Phobius"/>
    </source>
</evidence>
<reference evidence="3 4" key="1">
    <citation type="submission" date="2014-11" db="EMBL/GenBank/DDBJ databases">
        <authorList>
            <person name="Wibberg Daniel"/>
        </authorList>
    </citation>
    <scope>NUCLEOTIDE SEQUENCE [LARGE SCALE GENOMIC DNA]</scope>
    <source>
        <strain evidence="3">Rhizoctonia solani AG1-IB 7/3/14</strain>
    </source>
</reference>
<feature type="compositionally biased region" description="Basic and acidic residues" evidence="1">
    <location>
        <begin position="99"/>
        <end position="109"/>
    </location>
</feature>
<keyword evidence="4" id="KW-1185">Reference proteome</keyword>
<proteinExistence type="predicted"/>
<dbReference type="EMBL" id="LN679100">
    <property type="protein sequence ID" value="CEL52178.1"/>
    <property type="molecule type" value="Genomic_DNA"/>
</dbReference>
<feature type="compositionally biased region" description="Low complexity" evidence="1">
    <location>
        <begin position="13"/>
        <end position="26"/>
    </location>
</feature>
<evidence type="ECO:0008006" key="5">
    <source>
        <dbReference type="Google" id="ProtNLM"/>
    </source>
</evidence>